<organism evidence="3 4">
    <name type="scientific">Trypanosoma brucei equiperdum</name>
    <dbReference type="NCBI Taxonomy" id="630700"/>
    <lineage>
        <taxon>Eukaryota</taxon>
        <taxon>Discoba</taxon>
        <taxon>Euglenozoa</taxon>
        <taxon>Kinetoplastea</taxon>
        <taxon>Metakinetoplastina</taxon>
        <taxon>Trypanosomatida</taxon>
        <taxon>Trypanosomatidae</taxon>
        <taxon>Trypanosoma</taxon>
    </lineage>
</organism>
<reference evidence="3 4" key="1">
    <citation type="submission" date="2018-09" db="EMBL/GenBank/DDBJ databases">
        <title>whole genome sequence of T. equiperdum IVM-t1 strain.</title>
        <authorList>
            <person name="Suganuma K."/>
        </authorList>
    </citation>
    <scope>NUCLEOTIDE SEQUENCE [LARGE SCALE GENOMIC DNA]</scope>
    <source>
        <strain evidence="3 4">IVM-t1</strain>
    </source>
</reference>
<dbReference type="Proteomes" id="UP000266743">
    <property type="component" value="Chromosome 7"/>
</dbReference>
<gene>
    <name evidence="3" type="ORF">DPX39_070070600</name>
</gene>
<evidence type="ECO:0000256" key="1">
    <source>
        <dbReference type="SAM" id="MobiDB-lite"/>
    </source>
</evidence>
<evidence type="ECO:0000313" key="4">
    <source>
        <dbReference type="Proteomes" id="UP000266743"/>
    </source>
</evidence>
<dbReference type="AlphaFoldDB" id="A0A3L6L500"/>
<dbReference type="EMBL" id="QSBY01000007">
    <property type="protein sequence ID" value="RHW71275.1"/>
    <property type="molecule type" value="Genomic_DNA"/>
</dbReference>
<protein>
    <submittedName>
        <fullName evidence="3">Uncharacterized protein</fullName>
    </submittedName>
</protein>
<sequence length="183" mass="20985">MAFPLTTFDGKRPHDDSEGETCCRREVAEEVSASDDTGVETDVDYIAPQFQETFIEGLKTARLWCLLWSVFCCVGVHYVIIYNARFIYTALAGEVPDDALNALLTVLNGVGSAVGRLCMSYFEVWSQKRRAEDRVPITLSMFVPSVCIITMLTLFLTLRRLHYLYRTSSRHFQMVSQRRLLHW</sequence>
<evidence type="ECO:0000313" key="3">
    <source>
        <dbReference type="EMBL" id="RHW71275.1"/>
    </source>
</evidence>
<evidence type="ECO:0000256" key="2">
    <source>
        <dbReference type="SAM" id="Phobius"/>
    </source>
</evidence>
<keyword evidence="2" id="KW-0812">Transmembrane</keyword>
<dbReference type="SUPFAM" id="SSF103473">
    <property type="entry name" value="MFS general substrate transporter"/>
    <property type="match status" value="1"/>
</dbReference>
<accession>A0A3L6L500</accession>
<comment type="caution">
    <text evidence="3">The sequence shown here is derived from an EMBL/GenBank/DDBJ whole genome shotgun (WGS) entry which is preliminary data.</text>
</comment>
<feature type="compositionally biased region" description="Basic and acidic residues" evidence="1">
    <location>
        <begin position="9"/>
        <end position="20"/>
    </location>
</feature>
<proteinExistence type="predicted"/>
<keyword evidence="2" id="KW-0472">Membrane</keyword>
<feature type="region of interest" description="Disordered" evidence="1">
    <location>
        <begin position="1"/>
        <end position="20"/>
    </location>
</feature>
<dbReference type="InterPro" id="IPR036259">
    <property type="entry name" value="MFS_trans_sf"/>
</dbReference>
<name>A0A3L6L500_9TRYP</name>
<feature type="transmembrane region" description="Helical" evidence="2">
    <location>
        <begin position="137"/>
        <end position="158"/>
    </location>
</feature>
<feature type="transmembrane region" description="Helical" evidence="2">
    <location>
        <begin position="63"/>
        <end position="82"/>
    </location>
</feature>
<keyword evidence="2" id="KW-1133">Transmembrane helix</keyword>